<proteinExistence type="predicted"/>
<feature type="compositionally biased region" description="Basic and acidic residues" evidence="3">
    <location>
        <begin position="160"/>
        <end position="174"/>
    </location>
</feature>
<reference evidence="5 6" key="1">
    <citation type="submission" date="2023-08" db="EMBL/GenBank/DDBJ databases">
        <title>A Necator americanus chromosomal reference genome.</title>
        <authorList>
            <person name="Ilik V."/>
            <person name="Petrzelkova K.J."/>
            <person name="Pardy F."/>
            <person name="Fuh T."/>
            <person name="Niatou-Singa F.S."/>
            <person name="Gouil Q."/>
            <person name="Baker L."/>
            <person name="Ritchie M.E."/>
            <person name="Jex A.R."/>
            <person name="Gazzola D."/>
            <person name="Li H."/>
            <person name="Toshio Fujiwara R."/>
            <person name="Zhan B."/>
            <person name="Aroian R.V."/>
            <person name="Pafco B."/>
            <person name="Schwarz E.M."/>
        </authorList>
    </citation>
    <scope>NUCLEOTIDE SEQUENCE [LARGE SCALE GENOMIC DNA]</scope>
    <source>
        <strain evidence="5 6">Aroian</strain>
        <tissue evidence="5">Whole animal</tissue>
    </source>
</reference>
<evidence type="ECO:0000256" key="2">
    <source>
        <dbReference type="ARBA" id="ARBA00030244"/>
    </source>
</evidence>
<feature type="compositionally biased region" description="Polar residues" evidence="3">
    <location>
        <begin position="56"/>
        <end position="67"/>
    </location>
</feature>
<dbReference type="Pfam" id="PF07572">
    <property type="entry name" value="BCNT"/>
    <property type="match status" value="1"/>
</dbReference>
<keyword evidence="6" id="KW-1185">Reference proteome</keyword>
<evidence type="ECO:0000313" key="5">
    <source>
        <dbReference type="EMBL" id="KAK6728799.1"/>
    </source>
</evidence>
<dbReference type="EMBL" id="JAVFWL010000001">
    <property type="protein sequence ID" value="KAK6728799.1"/>
    <property type="molecule type" value="Genomic_DNA"/>
</dbReference>
<comment type="caution">
    <text evidence="5">The sequence shown here is derived from an EMBL/GenBank/DDBJ whole genome shotgun (WGS) entry which is preliminary data.</text>
</comment>
<feature type="domain" description="BCNT-C" evidence="4">
    <location>
        <begin position="177"/>
        <end position="257"/>
    </location>
</feature>
<accession>A0ABR1BQV9</accession>
<gene>
    <name evidence="5" type="primary">Necator_chrI.g2196</name>
    <name evidence="5" type="ORF">RB195_006069</name>
</gene>
<organism evidence="5 6">
    <name type="scientific">Necator americanus</name>
    <name type="common">Human hookworm</name>
    <dbReference type="NCBI Taxonomy" id="51031"/>
    <lineage>
        <taxon>Eukaryota</taxon>
        <taxon>Metazoa</taxon>
        <taxon>Ecdysozoa</taxon>
        <taxon>Nematoda</taxon>
        <taxon>Chromadorea</taxon>
        <taxon>Rhabditida</taxon>
        <taxon>Rhabditina</taxon>
        <taxon>Rhabditomorpha</taxon>
        <taxon>Strongyloidea</taxon>
        <taxon>Ancylostomatidae</taxon>
        <taxon>Bunostominae</taxon>
        <taxon>Necator</taxon>
    </lineage>
</organism>
<evidence type="ECO:0000313" key="6">
    <source>
        <dbReference type="Proteomes" id="UP001303046"/>
    </source>
</evidence>
<dbReference type="PANTHER" id="PTHR48407">
    <property type="entry name" value="CRANIOFACIAL DEVELOPMENT PROTEIN 1"/>
    <property type="match status" value="1"/>
</dbReference>
<evidence type="ECO:0000256" key="1">
    <source>
        <dbReference type="ARBA" id="ARBA00019033"/>
    </source>
</evidence>
<protein>
    <recommendedName>
        <fullName evidence="1">Craniofacial development protein 1</fullName>
    </recommendedName>
    <alternativeName>
        <fullName evidence="2">Bucentaur</fullName>
    </alternativeName>
</protein>
<feature type="region of interest" description="Disordered" evidence="3">
    <location>
        <begin position="160"/>
        <end position="179"/>
    </location>
</feature>
<feature type="region of interest" description="Disordered" evidence="3">
    <location>
        <begin position="1"/>
        <end position="71"/>
    </location>
</feature>
<evidence type="ECO:0000259" key="4">
    <source>
        <dbReference type="PROSITE" id="PS51279"/>
    </source>
</evidence>
<evidence type="ECO:0000256" key="3">
    <source>
        <dbReference type="SAM" id="MobiDB-lite"/>
    </source>
</evidence>
<dbReference type="PANTHER" id="PTHR48407:SF1">
    <property type="entry name" value="CRANIOFACIAL DEVELOPMENT PROTEIN 1"/>
    <property type="match status" value="1"/>
</dbReference>
<dbReference type="Proteomes" id="UP001303046">
    <property type="component" value="Unassembled WGS sequence"/>
</dbReference>
<sequence>MTDPDSDYNSSEDEDYVPEEGVEDVDYPSGGEVDEVSEADGEVVVTKRKRAGKDNLPNSTQKSSTSADGDVEEDAKAAFLALMSEDDPILGRKRADILPDSLSTSNASTCVNVVASSSSSSSDPEHHELKAESKVITEVFDFAGDEVKVQRTVTAEEAKEIEAREKRKENEKMKKPPQKRLGLGGALTLLAKKPKMSVLDKSNLDWNSFKEENNLKEELETFNRGKNGYLDKMNFLSRSVVVILRCVEEDFPTQFPSKIFEDEKVTLPFISKQ</sequence>
<dbReference type="InterPro" id="IPR027124">
    <property type="entry name" value="Swc5/CFDP1/2"/>
</dbReference>
<dbReference type="InterPro" id="IPR011421">
    <property type="entry name" value="BCNT-C"/>
</dbReference>
<name>A0ABR1BQV9_NECAM</name>
<feature type="compositionally biased region" description="Acidic residues" evidence="3">
    <location>
        <begin position="1"/>
        <end position="41"/>
    </location>
</feature>
<dbReference type="PROSITE" id="PS51279">
    <property type="entry name" value="BCNT_C"/>
    <property type="match status" value="1"/>
</dbReference>